<reference evidence="2 3" key="1">
    <citation type="submission" date="2019-02" db="EMBL/GenBank/DDBJ databases">
        <title>Deep-cultivation of Planctomycetes and their phenomic and genomic characterization uncovers novel biology.</title>
        <authorList>
            <person name="Wiegand S."/>
            <person name="Jogler M."/>
            <person name="Boedeker C."/>
            <person name="Pinto D."/>
            <person name="Vollmers J."/>
            <person name="Rivas-Marin E."/>
            <person name="Kohn T."/>
            <person name="Peeters S.H."/>
            <person name="Heuer A."/>
            <person name="Rast P."/>
            <person name="Oberbeckmann S."/>
            <person name="Bunk B."/>
            <person name="Jeske O."/>
            <person name="Meyerdierks A."/>
            <person name="Storesund J.E."/>
            <person name="Kallscheuer N."/>
            <person name="Luecker S."/>
            <person name="Lage O.M."/>
            <person name="Pohl T."/>
            <person name="Merkel B.J."/>
            <person name="Hornburger P."/>
            <person name="Mueller R.-W."/>
            <person name="Bruemmer F."/>
            <person name="Labrenz M."/>
            <person name="Spormann A.M."/>
            <person name="Op Den Camp H."/>
            <person name="Overmann J."/>
            <person name="Amann R."/>
            <person name="Jetten M.S.M."/>
            <person name="Mascher T."/>
            <person name="Medema M.H."/>
            <person name="Devos D.P."/>
            <person name="Kaster A.-K."/>
            <person name="Ovreas L."/>
            <person name="Rohde M."/>
            <person name="Galperin M.Y."/>
            <person name="Jogler C."/>
        </authorList>
    </citation>
    <scope>NUCLEOTIDE SEQUENCE [LARGE SCALE GENOMIC DNA]</scope>
    <source>
        <strain evidence="2 3">Pla108</strain>
    </source>
</reference>
<keyword evidence="1" id="KW-1133">Transmembrane helix</keyword>
<keyword evidence="1" id="KW-0472">Membrane</keyword>
<evidence type="ECO:0000256" key="1">
    <source>
        <dbReference type="SAM" id="Phobius"/>
    </source>
</evidence>
<evidence type="ECO:0000313" key="3">
    <source>
        <dbReference type="Proteomes" id="UP000317421"/>
    </source>
</evidence>
<feature type="transmembrane region" description="Helical" evidence="1">
    <location>
        <begin position="54"/>
        <end position="78"/>
    </location>
</feature>
<proteinExistence type="predicted"/>
<organism evidence="2 3">
    <name type="scientific">Botrimarina colliarenosi</name>
    <dbReference type="NCBI Taxonomy" id="2528001"/>
    <lineage>
        <taxon>Bacteria</taxon>
        <taxon>Pseudomonadati</taxon>
        <taxon>Planctomycetota</taxon>
        <taxon>Planctomycetia</taxon>
        <taxon>Pirellulales</taxon>
        <taxon>Lacipirellulaceae</taxon>
        <taxon>Botrimarina</taxon>
    </lineage>
</organism>
<evidence type="ECO:0000313" key="2">
    <source>
        <dbReference type="EMBL" id="TWT98132.1"/>
    </source>
</evidence>
<keyword evidence="1" id="KW-0812">Transmembrane</keyword>
<feature type="transmembrane region" description="Helical" evidence="1">
    <location>
        <begin position="21"/>
        <end position="42"/>
    </location>
</feature>
<dbReference type="Proteomes" id="UP000317421">
    <property type="component" value="Unassembled WGS sequence"/>
</dbReference>
<dbReference type="SUPFAM" id="SSF55781">
    <property type="entry name" value="GAF domain-like"/>
    <property type="match status" value="1"/>
</dbReference>
<sequence length="258" mass="28363">MPYEIQQRPALKRVERPVRRVSLQTMWGLFIQAPSLMGTAIGGAWTATKVADKFGWAAGSGVVLVALWALFAQIATLLGGWWKRTASRDHEPLDGVLEMLLEALHGRNEEATKGDLRVAIFVPENRDRSGVLTSVRQLTDYASRGDADGKGARRTMPVFQGVVGNAFQTGAAVYDRLPAGMTVTDYLVRAHRFDRQQASQMRQDRRSWAAMPVGSPGEVVAVIFLDSKVPDFFGKKNGPVRKIVESAAIPVANFLDVR</sequence>
<gene>
    <name evidence="2" type="ORF">Pla108_22890</name>
</gene>
<keyword evidence="3" id="KW-1185">Reference proteome</keyword>
<dbReference type="EMBL" id="SJPR01000002">
    <property type="protein sequence ID" value="TWT98132.1"/>
    <property type="molecule type" value="Genomic_DNA"/>
</dbReference>
<protein>
    <recommendedName>
        <fullName evidence="4">GAF domain-containing protein</fullName>
    </recommendedName>
</protein>
<name>A0A5C6ADJ9_9BACT</name>
<comment type="caution">
    <text evidence="2">The sequence shown here is derived from an EMBL/GenBank/DDBJ whole genome shotgun (WGS) entry which is preliminary data.</text>
</comment>
<dbReference type="InterPro" id="IPR029016">
    <property type="entry name" value="GAF-like_dom_sf"/>
</dbReference>
<dbReference type="Gene3D" id="3.30.450.40">
    <property type="match status" value="1"/>
</dbReference>
<accession>A0A5C6ADJ9</accession>
<evidence type="ECO:0008006" key="4">
    <source>
        <dbReference type="Google" id="ProtNLM"/>
    </source>
</evidence>
<dbReference type="AlphaFoldDB" id="A0A5C6ADJ9"/>